<organism evidence="6 7">
    <name type="scientific">Paractinoplanes ferrugineus</name>
    <dbReference type="NCBI Taxonomy" id="113564"/>
    <lineage>
        <taxon>Bacteria</taxon>
        <taxon>Bacillati</taxon>
        <taxon>Actinomycetota</taxon>
        <taxon>Actinomycetes</taxon>
        <taxon>Micromonosporales</taxon>
        <taxon>Micromonosporaceae</taxon>
        <taxon>Paractinoplanes</taxon>
    </lineage>
</organism>
<dbReference type="Proteomes" id="UP000598174">
    <property type="component" value="Unassembled WGS sequence"/>
</dbReference>
<dbReference type="GO" id="GO:0003847">
    <property type="term" value="F:1-alkyl-2-acetylglycerophosphocholine esterase activity"/>
    <property type="evidence" value="ECO:0007669"/>
    <property type="project" value="TreeGrafter"/>
</dbReference>
<dbReference type="AlphaFoldDB" id="A0A919MDS6"/>
<evidence type="ECO:0000259" key="5">
    <source>
        <dbReference type="Pfam" id="PF12740"/>
    </source>
</evidence>
<evidence type="ECO:0000256" key="4">
    <source>
        <dbReference type="SAM" id="SignalP"/>
    </source>
</evidence>
<dbReference type="InterPro" id="IPR041127">
    <property type="entry name" value="PET_hydrolase/cutinase-like"/>
</dbReference>
<reference evidence="6" key="1">
    <citation type="submission" date="2021-01" db="EMBL/GenBank/DDBJ databases">
        <title>Whole genome shotgun sequence of Actinoplanes ferrugineus NBRC 15555.</title>
        <authorList>
            <person name="Komaki H."/>
            <person name="Tamura T."/>
        </authorList>
    </citation>
    <scope>NUCLEOTIDE SEQUENCE</scope>
    <source>
        <strain evidence="6">NBRC 15555</strain>
    </source>
</reference>
<evidence type="ECO:0000256" key="3">
    <source>
        <dbReference type="ARBA" id="ARBA00023098"/>
    </source>
</evidence>
<dbReference type="PROSITE" id="PS51257">
    <property type="entry name" value="PROKAR_LIPOPROTEIN"/>
    <property type="match status" value="1"/>
</dbReference>
<evidence type="ECO:0000256" key="2">
    <source>
        <dbReference type="ARBA" id="ARBA00022963"/>
    </source>
</evidence>
<keyword evidence="1" id="KW-0378">Hydrolase</keyword>
<dbReference type="PANTHER" id="PTHR10272">
    <property type="entry name" value="PLATELET-ACTIVATING FACTOR ACETYLHYDROLASE"/>
    <property type="match status" value="1"/>
</dbReference>
<feature type="signal peptide" evidence="4">
    <location>
        <begin position="1"/>
        <end position="27"/>
    </location>
</feature>
<dbReference type="InterPro" id="IPR029058">
    <property type="entry name" value="AB_hydrolase_fold"/>
</dbReference>
<evidence type="ECO:0000313" key="6">
    <source>
        <dbReference type="EMBL" id="GIE08820.1"/>
    </source>
</evidence>
<dbReference type="RefSeq" id="WP_203815441.1">
    <property type="nucleotide sequence ID" value="NZ_BAAABP010000014.1"/>
</dbReference>
<dbReference type="Gene3D" id="3.40.50.1820">
    <property type="entry name" value="alpha/beta hydrolase"/>
    <property type="match status" value="1"/>
</dbReference>
<keyword evidence="3" id="KW-0443">Lipid metabolism</keyword>
<comment type="caution">
    <text evidence="6">The sequence shown here is derived from an EMBL/GenBank/DDBJ whole genome shotgun (WGS) entry which is preliminary data.</text>
</comment>
<dbReference type="PANTHER" id="PTHR10272:SF0">
    <property type="entry name" value="PLATELET-ACTIVATING FACTOR ACETYLHYDROLASE"/>
    <property type="match status" value="1"/>
</dbReference>
<dbReference type="EMBL" id="BOMM01000003">
    <property type="protein sequence ID" value="GIE08820.1"/>
    <property type="molecule type" value="Genomic_DNA"/>
</dbReference>
<evidence type="ECO:0000256" key="1">
    <source>
        <dbReference type="ARBA" id="ARBA00022801"/>
    </source>
</evidence>
<keyword evidence="7" id="KW-1185">Reference proteome</keyword>
<evidence type="ECO:0000313" key="7">
    <source>
        <dbReference type="Proteomes" id="UP000598174"/>
    </source>
</evidence>
<name>A0A919MDS6_9ACTN</name>
<keyword evidence="2" id="KW-0442">Lipid degradation</keyword>
<protein>
    <recommendedName>
        <fullName evidence="5">PET hydrolase/cutinase-like domain-containing protein</fullName>
    </recommendedName>
</protein>
<dbReference type="GO" id="GO:0016042">
    <property type="term" value="P:lipid catabolic process"/>
    <property type="evidence" value="ECO:0007669"/>
    <property type="project" value="UniProtKB-KW"/>
</dbReference>
<feature type="domain" description="PET hydrolase/cutinase-like" evidence="5">
    <location>
        <begin position="146"/>
        <end position="312"/>
    </location>
</feature>
<dbReference type="Pfam" id="PF12740">
    <property type="entry name" value="PETase"/>
    <property type="match status" value="1"/>
</dbReference>
<proteinExistence type="predicted"/>
<feature type="chain" id="PRO_5038423845" description="PET hydrolase/cutinase-like domain-containing protein" evidence="4">
    <location>
        <begin position="28"/>
        <end position="361"/>
    </location>
</feature>
<keyword evidence="4" id="KW-0732">Signal</keyword>
<accession>A0A919MDS6</accession>
<gene>
    <name evidence="6" type="ORF">Afe05nite_06600</name>
</gene>
<dbReference type="SUPFAM" id="SSF53474">
    <property type="entry name" value="alpha/beta-Hydrolases"/>
    <property type="match status" value="1"/>
</dbReference>
<sequence>MGRRRFTFAAVALAVALTAGGCSGAAAGPPTTAPAPPAAVPAVPEHQTYPVGFRTLDLHRGPGRPLPTLVFYPALSSSPGERTTGHRAEPANGLFVMAGGRSAARRDGTLPPITRIGPAAYPELVARLQAVATAGTPPAAGRFPLVLFSHGLFGSAERYAAVAAQLASAGFVVAAPTYPYTSEFAPRFRRSDLVHQPADARFVLTQVLRLDQTAGDPLRRRIDTEHIAAVGHSAGGYTTTGLFVAGHDPRLRAGVVMAGWAAAGAFAGPPATMLFLQGTSDPVVPRTVSHAAWLRVPWTKAYVLLRGNSHSTYLQPGDLGYATMLSTVTDFLRWTLGGDETARKPLPSMVKATAGTQGTHS</sequence>